<dbReference type="AlphaFoldDB" id="A0A1B2DTJ3"/>
<dbReference type="EMBL" id="CP016808">
    <property type="protein sequence ID" value="ANY71019.1"/>
    <property type="molecule type" value="Genomic_DNA"/>
</dbReference>
<proteinExistence type="predicted"/>
<accession>A0A1B2DTJ3</accession>
<organism evidence="1">
    <name type="scientific">Paenibacillus sp. BIHB 4019</name>
    <dbReference type="NCBI Taxonomy" id="1870819"/>
    <lineage>
        <taxon>Bacteria</taxon>
        <taxon>Bacillati</taxon>
        <taxon>Bacillota</taxon>
        <taxon>Bacilli</taxon>
        <taxon>Bacillales</taxon>
        <taxon>Paenibacillaceae</taxon>
        <taxon>Paenibacillus</taxon>
    </lineage>
</organism>
<keyword evidence="1" id="KW-0238">DNA-binding</keyword>
<name>A0A1B2DTJ3_9BACL</name>
<protein>
    <submittedName>
        <fullName evidence="1">DNA-binding protein</fullName>
    </submittedName>
</protein>
<sequence length="67" mass="7873">MITLNKSREDYPLTLEQPDVQEILRIGRRASYELLNDPPFHVIRMGKSRTIKVSRDALFDWLEGKQS</sequence>
<reference evidence="1" key="1">
    <citation type="submission" date="2016-08" db="EMBL/GenBank/DDBJ databases">
        <title>Complete Genome Seqeunce of Paenibacillus sp. BIHB 4019 from tea rhizoplane.</title>
        <authorList>
            <person name="Thakur R."/>
            <person name="Swarnkar M.K."/>
            <person name="Gulati A."/>
        </authorList>
    </citation>
    <scope>NUCLEOTIDE SEQUENCE [LARGE SCALE GENOMIC DNA]</scope>
    <source>
        <strain evidence="1">BIHB4019</strain>
    </source>
</reference>
<evidence type="ECO:0000313" key="1">
    <source>
        <dbReference type="EMBL" id="ANY71019.1"/>
    </source>
</evidence>
<gene>
    <name evidence="1" type="ORF">BBD42_26930</name>
</gene>
<dbReference type="GO" id="GO:0003677">
    <property type="term" value="F:DNA binding"/>
    <property type="evidence" value="ECO:0007669"/>
    <property type="project" value="UniProtKB-KW"/>
</dbReference>